<evidence type="ECO:0000313" key="2">
    <source>
        <dbReference type="Proteomes" id="UP001248067"/>
    </source>
</evidence>
<dbReference type="Gene3D" id="3.20.20.150">
    <property type="entry name" value="Divalent-metal-dependent TIM barrel enzymes"/>
    <property type="match status" value="1"/>
</dbReference>
<dbReference type="Proteomes" id="UP001248067">
    <property type="component" value="Unassembled WGS sequence"/>
</dbReference>
<dbReference type="EMBL" id="VJSY01000062">
    <property type="protein sequence ID" value="MDR8757480.1"/>
    <property type="molecule type" value="Genomic_DNA"/>
</dbReference>
<protein>
    <submittedName>
        <fullName evidence="1">Uncharacterized protein</fullName>
    </submittedName>
</protein>
<dbReference type="RefSeq" id="WP_131929122.1">
    <property type="nucleotide sequence ID" value="NZ_CADFDQ010000039.1"/>
</dbReference>
<reference evidence="1 2" key="1">
    <citation type="submission" date="2019-06" db="EMBL/GenBank/DDBJ databases">
        <title>Evolution of Burkholderia multivorans in the lungs of Cystic Fibrosis patients.</title>
        <authorList>
            <person name="Moreira L.M."/>
        </authorList>
    </citation>
    <scope>NUCLEOTIDE SEQUENCE [LARGE SCALE GENOMIC DNA]</scope>
    <source>
        <strain evidence="1 2">VC13239</strain>
    </source>
</reference>
<comment type="caution">
    <text evidence="1">The sequence shown here is derived from an EMBL/GenBank/DDBJ whole genome shotgun (WGS) entry which is preliminary data.</text>
</comment>
<evidence type="ECO:0000313" key="1">
    <source>
        <dbReference type="EMBL" id="MDR8757480.1"/>
    </source>
</evidence>
<accession>A0ABU2EC62</accession>
<sequence length="258" mass="29665">MSAQPASRVNVSLAAWPGLTFQEALQEALHSLPREPLLGPLRLDHIQLCPQNRGVLTRDIASELRRRTPHARFRLHANVRVLPERYLYDWCDWNSANRYWRALASTSRTLGAPGYTAHAGRRDRCSLAALFDNARRASDVFDCPAGIEGHYPTRDNVFLISDWDEYQALFESGVPYALDLSHLNILVFRSRRCERTLVQEMLACERCLEVHLSANDGLHDQHRVLDQEPWWWPLLEHVHDNAVIFSESNQRRAPPDDA</sequence>
<keyword evidence="2" id="KW-1185">Reference proteome</keyword>
<organism evidence="1 2">
    <name type="scientific">Burkholderia pseudomultivorans</name>
    <dbReference type="NCBI Taxonomy" id="1207504"/>
    <lineage>
        <taxon>Bacteria</taxon>
        <taxon>Pseudomonadati</taxon>
        <taxon>Pseudomonadota</taxon>
        <taxon>Betaproteobacteria</taxon>
        <taxon>Burkholderiales</taxon>
        <taxon>Burkholderiaceae</taxon>
        <taxon>Burkholderia</taxon>
        <taxon>Burkholderia cepacia complex</taxon>
    </lineage>
</organism>
<proteinExistence type="predicted"/>
<name>A0ABU2EC62_9BURK</name>
<gene>
    <name evidence="1" type="ORF">FEQ00_05934</name>
</gene>